<keyword evidence="7 8" id="KW-0472">Membrane</keyword>
<dbReference type="GO" id="GO:0005886">
    <property type="term" value="C:plasma membrane"/>
    <property type="evidence" value="ECO:0007669"/>
    <property type="project" value="UniProtKB-SubCell"/>
</dbReference>
<evidence type="ECO:0000313" key="9">
    <source>
        <dbReference type="EMBL" id="MDG4945674.1"/>
    </source>
</evidence>
<dbReference type="Pfam" id="PF09721">
    <property type="entry name" value="Exosortase_EpsH"/>
    <property type="match status" value="1"/>
</dbReference>
<evidence type="ECO:0000256" key="7">
    <source>
        <dbReference type="ARBA" id="ARBA00023136"/>
    </source>
</evidence>
<evidence type="ECO:0000256" key="1">
    <source>
        <dbReference type="ARBA" id="ARBA00004651"/>
    </source>
</evidence>
<evidence type="ECO:0000256" key="2">
    <source>
        <dbReference type="ARBA" id="ARBA00022475"/>
    </source>
</evidence>
<feature type="transmembrane region" description="Helical" evidence="8">
    <location>
        <begin position="91"/>
        <end position="110"/>
    </location>
</feature>
<evidence type="ECO:0000256" key="3">
    <source>
        <dbReference type="ARBA" id="ARBA00022670"/>
    </source>
</evidence>
<keyword evidence="3" id="KW-0645">Protease</keyword>
<evidence type="ECO:0000256" key="8">
    <source>
        <dbReference type="SAM" id="Phobius"/>
    </source>
</evidence>
<dbReference type="RefSeq" id="WP_304420235.1">
    <property type="nucleotide sequence ID" value="NZ_JANCMU010000001.1"/>
</dbReference>
<keyword evidence="2" id="KW-1003">Cell membrane</keyword>
<comment type="subcellular location">
    <subcellularLocation>
        <location evidence="1">Cell membrane</location>
        <topology evidence="1">Multi-pass membrane protein</topology>
    </subcellularLocation>
</comment>
<protein>
    <submittedName>
        <fullName evidence="9">Exosortase family protein XrtF</fullName>
    </submittedName>
</protein>
<dbReference type="InterPro" id="IPR019127">
    <property type="entry name" value="Exosortase"/>
</dbReference>
<keyword evidence="4 8" id="KW-0812">Transmembrane</keyword>
<comment type="caution">
    <text evidence="9">The sequence shown here is derived from an EMBL/GenBank/DDBJ whole genome shotgun (WGS) entry which is preliminary data.</text>
</comment>
<dbReference type="Proteomes" id="UP001152599">
    <property type="component" value="Unassembled WGS sequence"/>
</dbReference>
<feature type="transmembrane region" description="Helical" evidence="8">
    <location>
        <begin position="117"/>
        <end position="139"/>
    </location>
</feature>
<evidence type="ECO:0000313" key="10">
    <source>
        <dbReference type="Proteomes" id="UP001152599"/>
    </source>
</evidence>
<organism evidence="9 10">
    <name type="scientific">Profundicola chukchiensis</name>
    <dbReference type="NCBI Taxonomy" id="2961959"/>
    <lineage>
        <taxon>Bacteria</taxon>
        <taxon>Pseudomonadati</taxon>
        <taxon>Bacteroidota</taxon>
        <taxon>Flavobacteriia</taxon>
        <taxon>Flavobacteriales</taxon>
        <taxon>Weeksellaceae</taxon>
        <taxon>Profundicola</taxon>
    </lineage>
</organism>
<gene>
    <name evidence="9" type="primary">xrtF</name>
    <name evidence="9" type="ORF">NMK71_04540</name>
</gene>
<dbReference type="InterPro" id="IPR026323">
    <property type="entry name" value="Exosortase-related_prot_XrtF"/>
</dbReference>
<keyword evidence="6 8" id="KW-1133">Transmembrane helix</keyword>
<dbReference type="GO" id="GO:0006508">
    <property type="term" value="P:proteolysis"/>
    <property type="evidence" value="ECO:0007669"/>
    <property type="project" value="UniProtKB-KW"/>
</dbReference>
<reference evidence="9" key="1">
    <citation type="submission" date="2022-07" db="EMBL/GenBank/DDBJ databases">
        <title>Description and genome-wide analysis of Profundicola chukchiensis gen. nov., sp. nov., marine bacteria isolated from bottom sediments of the Chukchi Sea.</title>
        <authorList>
            <person name="Romanenko L."/>
            <person name="Otstavnykh N."/>
            <person name="Kurilenko V."/>
            <person name="Eremeev V."/>
            <person name="Velansky P."/>
            <person name="Mikhailov V."/>
            <person name="Isaeva M."/>
        </authorList>
    </citation>
    <scope>NUCLEOTIDE SEQUENCE</scope>
    <source>
        <strain evidence="9">KMM 9713</strain>
    </source>
</reference>
<dbReference type="InterPro" id="IPR026392">
    <property type="entry name" value="Exo/Archaeosortase_dom"/>
</dbReference>
<dbReference type="EMBL" id="JANCMU010000001">
    <property type="protein sequence ID" value="MDG4945674.1"/>
    <property type="molecule type" value="Genomic_DNA"/>
</dbReference>
<dbReference type="NCBIfam" id="TIGR04128">
    <property type="entry name" value="exoso_Fjoh_1448"/>
    <property type="match status" value="1"/>
</dbReference>
<name>A0A9X4RX59_9FLAO</name>
<proteinExistence type="predicted"/>
<accession>A0A9X4RX59</accession>
<keyword evidence="5" id="KW-0378">Hydrolase</keyword>
<dbReference type="AlphaFoldDB" id="A0A9X4RX59"/>
<evidence type="ECO:0000256" key="5">
    <source>
        <dbReference type="ARBA" id="ARBA00022801"/>
    </source>
</evidence>
<feature type="transmembrane region" description="Helical" evidence="8">
    <location>
        <begin position="7"/>
        <end position="29"/>
    </location>
</feature>
<feature type="transmembrane region" description="Helical" evidence="8">
    <location>
        <begin position="151"/>
        <end position="169"/>
    </location>
</feature>
<evidence type="ECO:0000256" key="6">
    <source>
        <dbReference type="ARBA" id="ARBA00022989"/>
    </source>
</evidence>
<evidence type="ECO:0000256" key="4">
    <source>
        <dbReference type="ARBA" id="ARBA00022692"/>
    </source>
</evidence>
<dbReference type="NCBIfam" id="TIGR04178">
    <property type="entry name" value="exo_archaeo"/>
    <property type="match status" value="1"/>
</dbReference>
<dbReference type="GO" id="GO:0008233">
    <property type="term" value="F:peptidase activity"/>
    <property type="evidence" value="ECO:0007669"/>
    <property type="project" value="UniProtKB-KW"/>
</dbReference>
<keyword evidence="10" id="KW-1185">Reference proteome</keyword>
<sequence>MWKEFKPIVLFIAKFFLVYIVLTVIYSWYLQPYLYEQNITDPITSWMADVSASLMRAVGFDAYTVQVEGETHKRFFLNGSFASLVNEGCNALSVVIIFISFIVAFSNGILRTLSYVLGGLVLLLVTNIFRISLLTYIYRHLPEYSKSAHDYLFPAIIYGMVVVLWFIWVNKFAFKK</sequence>